<dbReference type="Proteomes" id="UP000276133">
    <property type="component" value="Unassembled WGS sequence"/>
</dbReference>
<sequence length="143" mass="17005">MLTQMQKNLGILNFETEITEQKNLSTFPQKAIKRFKDYFMKSYFENEKRWEYLDQHRSKKIKLCCQPKPRKRKIKKTPGSFLNSQAGPFIYKITRFADLFFVKIKNLKKCVFEASNPPGDASLLILKFSFDCIGHLKMWVSFF</sequence>
<dbReference type="AlphaFoldDB" id="A0A3M7S0L5"/>
<accession>A0A3M7S0L5</accession>
<dbReference type="EMBL" id="REGN01002276">
    <property type="protein sequence ID" value="RNA29107.1"/>
    <property type="molecule type" value="Genomic_DNA"/>
</dbReference>
<reference evidence="1 2" key="1">
    <citation type="journal article" date="2018" name="Sci. Rep.">
        <title>Genomic signatures of local adaptation to the degree of environmental predictability in rotifers.</title>
        <authorList>
            <person name="Franch-Gras L."/>
            <person name="Hahn C."/>
            <person name="Garcia-Roger E.M."/>
            <person name="Carmona M.J."/>
            <person name="Serra M."/>
            <person name="Gomez A."/>
        </authorList>
    </citation>
    <scope>NUCLEOTIDE SEQUENCE [LARGE SCALE GENOMIC DNA]</scope>
    <source>
        <strain evidence="1">HYR1</strain>
    </source>
</reference>
<evidence type="ECO:0000313" key="1">
    <source>
        <dbReference type="EMBL" id="RNA29107.1"/>
    </source>
</evidence>
<protein>
    <submittedName>
        <fullName evidence="1">Uncharacterized protein</fullName>
    </submittedName>
</protein>
<organism evidence="1 2">
    <name type="scientific">Brachionus plicatilis</name>
    <name type="common">Marine rotifer</name>
    <name type="synonym">Brachionus muelleri</name>
    <dbReference type="NCBI Taxonomy" id="10195"/>
    <lineage>
        <taxon>Eukaryota</taxon>
        <taxon>Metazoa</taxon>
        <taxon>Spiralia</taxon>
        <taxon>Gnathifera</taxon>
        <taxon>Rotifera</taxon>
        <taxon>Eurotatoria</taxon>
        <taxon>Monogononta</taxon>
        <taxon>Pseudotrocha</taxon>
        <taxon>Ploima</taxon>
        <taxon>Brachionidae</taxon>
        <taxon>Brachionus</taxon>
    </lineage>
</organism>
<keyword evidence="2" id="KW-1185">Reference proteome</keyword>
<proteinExistence type="predicted"/>
<comment type="caution">
    <text evidence="1">The sequence shown here is derived from an EMBL/GenBank/DDBJ whole genome shotgun (WGS) entry which is preliminary data.</text>
</comment>
<gene>
    <name evidence="1" type="ORF">BpHYR1_009480</name>
</gene>
<name>A0A3M7S0L5_BRAPC</name>
<evidence type="ECO:0000313" key="2">
    <source>
        <dbReference type="Proteomes" id="UP000276133"/>
    </source>
</evidence>